<sequence>MPLWVASVQPLLIAAVLLWAGVGKLAGRQSADAARRSALAQLLGPERAVPAYTLVGFVEVALGAALALPPAPRAEAAVAAALHVGFLAYLGYAKVAAPESSCGCLSAQRAPVRWRGFARAGLLLLAALAALTTTEFWLAAATEHPLAATVLLLAEAAAVVALSAELDGYWLVPLRRLKVRLTHPLPTGSFEVPIASTVEQLHRSGVYRRIADLIESDVREHWDEGEWRIVCFTARYQGRVGSAVFAVPRLSYQPGAVRVAIVDEETREVLLSLNPIPDPVAEAGWPVPAPA</sequence>
<evidence type="ECO:0000256" key="3">
    <source>
        <dbReference type="ARBA" id="ARBA00022989"/>
    </source>
</evidence>
<dbReference type="Pfam" id="PF07291">
    <property type="entry name" value="MauE"/>
    <property type="match status" value="1"/>
</dbReference>
<evidence type="ECO:0000256" key="4">
    <source>
        <dbReference type="ARBA" id="ARBA00023136"/>
    </source>
</evidence>
<keyword evidence="2 5" id="KW-0812">Transmembrane</keyword>
<evidence type="ECO:0000259" key="6">
    <source>
        <dbReference type="Pfam" id="PF07291"/>
    </source>
</evidence>
<dbReference type="Proteomes" id="UP000587527">
    <property type="component" value="Unassembled WGS sequence"/>
</dbReference>
<keyword evidence="8" id="KW-1185">Reference proteome</keyword>
<comment type="caution">
    <text evidence="7">The sequence shown here is derived from an EMBL/GenBank/DDBJ whole genome shotgun (WGS) entry which is preliminary data.</text>
</comment>
<feature type="transmembrane region" description="Helical" evidence="5">
    <location>
        <begin position="74"/>
        <end position="95"/>
    </location>
</feature>
<evidence type="ECO:0000256" key="1">
    <source>
        <dbReference type="ARBA" id="ARBA00004141"/>
    </source>
</evidence>
<keyword evidence="4 5" id="KW-0472">Membrane</keyword>
<accession>A0A841BKH8</accession>
<protein>
    <recommendedName>
        <fullName evidence="6">Methylamine utilisation protein MauE domain-containing protein</fullName>
    </recommendedName>
</protein>
<dbReference type="RefSeq" id="WP_184833859.1">
    <property type="nucleotide sequence ID" value="NZ_JACHMN010000002.1"/>
</dbReference>
<evidence type="ECO:0000313" key="7">
    <source>
        <dbReference type="EMBL" id="MBB5868145.1"/>
    </source>
</evidence>
<dbReference type="InterPro" id="IPR009908">
    <property type="entry name" value="Methylamine_util_MauE"/>
</dbReference>
<feature type="transmembrane region" description="Helical" evidence="5">
    <location>
        <begin position="146"/>
        <end position="172"/>
    </location>
</feature>
<organism evidence="7 8">
    <name type="scientific">Allocatelliglobosispora scoriae</name>
    <dbReference type="NCBI Taxonomy" id="643052"/>
    <lineage>
        <taxon>Bacteria</taxon>
        <taxon>Bacillati</taxon>
        <taxon>Actinomycetota</taxon>
        <taxon>Actinomycetes</taxon>
        <taxon>Micromonosporales</taxon>
        <taxon>Micromonosporaceae</taxon>
        <taxon>Allocatelliglobosispora</taxon>
    </lineage>
</organism>
<dbReference type="GO" id="GO:0030416">
    <property type="term" value="P:methylamine metabolic process"/>
    <property type="evidence" value="ECO:0007669"/>
    <property type="project" value="InterPro"/>
</dbReference>
<reference evidence="7 8" key="1">
    <citation type="submission" date="2020-08" db="EMBL/GenBank/DDBJ databases">
        <title>Sequencing the genomes of 1000 actinobacteria strains.</title>
        <authorList>
            <person name="Klenk H.-P."/>
        </authorList>
    </citation>
    <scope>NUCLEOTIDE SEQUENCE [LARGE SCALE GENOMIC DNA]</scope>
    <source>
        <strain evidence="7 8">DSM 45362</strain>
    </source>
</reference>
<evidence type="ECO:0000256" key="2">
    <source>
        <dbReference type="ARBA" id="ARBA00022692"/>
    </source>
</evidence>
<gene>
    <name evidence="7" type="ORF">F4553_001524</name>
</gene>
<dbReference type="EMBL" id="JACHMN010000002">
    <property type="protein sequence ID" value="MBB5868145.1"/>
    <property type="molecule type" value="Genomic_DNA"/>
</dbReference>
<dbReference type="AlphaFoldDB" id="A0A841BKH8"/>
<evidence type="ECO:0000313" key="8">
    <source>
        <dbReference type="Proteomes" id="UP000587527"/>
    </source>
</evidence>
<proteinExistence type="predicted"/>
<evidence type="ECO:0000256" key="5">
    <source>
        <dbReference type="SAM" id="Phobius"/>
    </source>
</evidence>
<dbReference type="GO" id="GO:0016020">
    <property type="term" value="C:membrane"/>
    <property type="evidence" value="ECO:0007669"/>
    <property type="project" value="UniProtKB-SubCell"/>
</dbReference>
<feature type="transmembrane region" description="Helical" evidence="5">
    <location>
        <begin position="116"/>
        <end position="140"/>
    </location>
</feature>
<feature type="transmembrane region" description="Helical" evidence="5">
    <location>
        <begin position="48"/>
        <end position="68"/>
    </location>
</feature>
<name>A0A841BKH8_9ACTN</name>
<feature type="domain" description="Methylamine utilisation protein MauE" evidence="6">
    <location>
        <begin position="4"/>
        <end position="131"/>
    </location>
</feature>
<comment type="subcellular location">
    <subcellularLocation>
        <location evidence="1">Membrane</location>
        <topology evidence="1">Multi-pass membrane protein</topology>
    </subcellularLocation>
</comment>
<feature type="transmembrane region" description="Helical" evidence="5">
    <location>
        <begin position="6"/>
        <end position="27"/>
    </location>
</feature>
<keyword evidence="3 5" id="KW-1133">Transmembrane helix</keyword>